<dbReference type="CDD" id="cd00037">
    <property type="entry name" value="CLECT"/>
    <property type="match status" value="1"/>
</dbReference>
<dbReference type="PANTHER" id="PTHR22991">
    <property type="entry name" value="PROTEIN CBG13490"/>
    <property type="match status" value="1"/>
</dbReference>
<dbReference type="InterPro" id="IPR035914">
    <property type="entry name" value="Sperma_CUB_dom_sf"/>
</dbReference>
<evidence type="ECO:0000313" key="4">
    <source>
        <dbReference type="Proteomes" id="UP000005239"/>
    </source>
</evidence>
<dbReference type="Pfam" id="PF00059">
    <property type="entry name" value="Lectin_C"/>
    <property type="match status" value="1"/>
</dbReference>
<dbReference type="PROSITE" id="PS01180">
    <property type="entry name" value="CUB"/>
    <property type="match status" value="1"/>
</dbReference>
<accession>A0A2A6CHX7</accession>
<dbReference type="AlphaFoldDB" id="A0A2A6CHX7"/>
<dbReference type="Gene3D" id="2.60.120.290">
    <property type="entry name" value="Spermadhesin, CUB domain"/>
    <property type="match status" value="1"/>
</dbReference>
<organism evidence="3 4">
    <name type="scientific">Pristionchus pacificus</name>
    <name type="common">Parasitic nematode worm</name>
    <dbReference type="NCBI Taxonomy" id="54126"/>
    <lineage>
        <taxon>Eukaryota</taxon>
        <taxon>Metazoa</taxon>
        <taxon>Ecdysozoa</taxon>
        <taxon>Nematoda</taxon>
        <taxon>Chromadorea</taxon>
        <taxon>Rhabditida</taxon>
        <taxon>Rhabditina</taxon>
        <taxon>Diplogasteromorpha</taxon>
        <taxon>Diplogasteroidea</taxon>
        <taxon>Neodiplogasteridae</taxon>
        <taxon>Pristionchus</taxon>
    </lineage>
</organism>
<evidence type="ECO:0000313" key="3">
    <source>
        <dbReference type="EnsemblMetazoa" id="PPA04072.1"/>
    </source>
</evidence>
<keyword evidence="4" id="KW-1185">Reference proteome</keyword>
<dbReference type="OrthoDB" id="5877620at2759"/>
<dbReference type="InterPro" id="IPR050976">
    <property type="entry name" value="Snaclec"/>
</dbReference>
<dbReference type="PANTHER" id="PTHR22991:SF40">
    <property type="entry name" value="PROTEIN CBG13490"/>
    <property type="match status" value="1"/>
</dbReference>
<dbReference type="SUPFAM" id="SSF49854">
    <property type="entry name" value="Spermadhesin, CUB domain"/>
    <property type="match status" value="1"/>
</dbReference>
<proteinExistence type="predicted"/>
<dbReference type="PROSITE" id="PS50041">
    <property type="entry name" value="C_TYPE_LECTIN_2"/>
    <property type="match status" value="1"/>
</dbReference>
<dbReference type="SMART" id="SM00034">
    <property type="entry name" value="CLECT"/>
    <property type="match status" value="2"/>
</dbReference>
<dbReference type="SMART" id="SM00042">
    <property type="entry name" value="CUB"/>
    <property type="match status" value="1"/>
</dbReference>
<evidence type="ECO:0000256" key="1">
    <source>
        <dbReference type="ARBA" id="ARBA00023157"/>
    </source>
</evidence>
<dbReference type="EnsemblMetazoa" id="PPA04072.1">
    <property type="protein sequence ID" value="PPA04072.1"/>
    <property type="gene ID" value="WBGene00093626"/>
</dbReference>
<dbReference type="Gene3D" id="3.10.100.10">
    <property type="entry name" value="Mannose-Binding Protein A, subunit A"/>
    <property type="match status" value="2"/>
</dbReference>
<dbReference type="CDD" id="cd00041">
    <property type="entry name" value="CUB"/>
    <property type="match status" value="1"/>
</dbReference>
<protein>
    <submittedName>
        <fullName evidence="3">C-type lectin</fullName>
    </submittedName>
</protein>
<dbReference type="InterPro" id="IPR001304">
    <property type="entry name" value="C-type_lectin-like"/>
</dbReference>
<dbReference type="Proteomes" id="UP000005239">
    <property type="component" value="Unassembled WGS sequence"/>
</dbReference>
<evidence type="ECO:0000256" key="2">
    <source>
        <dbReference type="PROSITE-ProRule" id="PRU00059"/>
    </source>
</evidence>
<dbReference type="InterPro" id="IPR000859">
    <property type="entry name" value="CUB_dom"/>
</dbReference>
<reference evidence="3" key="2">
    <citation type="submission" date="2022-06" db="UniProtKB">
        <authorList>
            <consortium name="EnsemblMetazoa"/>
        </authorList>
    </citation>
    <scope>IDENTIFICATION</scope>
    <source>
        <strain evidence="3">PS312</strain>
    </source>
</reference>
<name>A0A2A6CHX7_PRIPA</name>
<keyword evidence="1" id="KW-1015">Disulfide bond</keyword>
<dbReference type="InterPro" id="IPR016186">
    <property type="entry name" value="C-type_lectin-like/link_sf"/>
</dbReference>
<dbReference type="SUPFAM" id="SSF56436">
    <property type="entry name" value="C-type lectin-like"/>
    <property type="match status" value="2"/>
</dbReference>
<reference evidence="4" key="1">
    <citation type="journal article" date="2008" name="Nat. Genet.">
        <title>The Pristionchus pacificus genome provides a unique perspective on nematode lifestyle and parasitism.</title>
        <authorList>
            <person name="Dieterich C."/>
            <person name="Clifton S.W."/>
            <person name="Schuster L.N."/>
            <person name="Chinwalla A."/>
            <person name="Delehaunty K."/>
            <person name="Dinkelacker I."/>
            <person name="Fulton L."/>
            <person name="Fulton R."/>
            <person name="Godfrey J."/>
            <person name="Minx P."/>
            <person name="Mitreva M."/>
            <person name="Roeseler W."/>
            <person name="Tian H."/>
            <person name="Witte H."/>
            <person name="Yang S.P."/>
            <person name="Wilson R.K."/>
            <person name="Sommer R.J."/>
        </authorList>
    </citation>
    <scope>NUCLEOTIDE SEQUENCE [LARGE SCALE GENOMIC DNA]</scope>
    <source>
        <strain evidence="4">PS312</strain>
    </source>
</reference>
<dbReference type="InterPro" id="IPR016187">
    <property type="entry name" value="CTDL_fold"/>
</dbReference>
<sequence length="402" mass="43765">MWRLLLAFAIMGTAHCSCPRGFDLIANGQCRGFVGFANQTSEQGPMIASQKCSGVQSGHAVSIHNQEQQSYWQSKAPSANEGLLVLGLHCNKLAKKWEWTDGSAMDFKPSNYQSDLDIVCSFDVTWYIQHDGYWTYAAAGSKLHAAISCNADLPHRTFDEGCENFGDDGGNGFCYQIGVKAKSWQDAQSICQEAGANLASIHNDKENAFVHRLALGNGAMQGVYIGASTRNDDEPFRWVDGTSVDYELYGPGSPKPNGGHCVGMETATSGDGFWTNVDCDWTMAYACKRRKRDQVEQPTCYAEDWKENTLITSPGFPSSAATPCDYFLSVDAGKRVSVEIELEANACCDSLVLYEGGSVIATLTGDLHNVTYTTTTSNIMKVSWQPNGGVNVNGLAMTFRSV</sequence>
<comment type="caution">
    <text evidence="2">Lacks conserved residue(s) required for the propagation of feature annotation.</text>
</comment>
<gene>
    <name evidence="3" type="primary">WBGene00093626</name>
</gene>
<accession>A0A8R1U5X2</accession>